<feature type="domain" description="Tyrosine-protein phosphatase" evidence="1">
    <location>
        <begin position="77"/>
        <end position="448"/>
    </location>
</feature>
<feature type="domain" description="Tyrosine specific protein phosphatases" evidence="2">
    <location>
        <begin position="378"/>
        <end position="439"/>
    </location>
</feature>
<protein>
    <submittedName>
        <fullName evidence="3">Receptor-type tyrosine-protein phosphatase S</fullName>
    </submittedName>
</protein>
<dbReference type="InterPro" id="IPR000242">
    <property type="entry name" value="PTP_cat"/>
</dbReference>
<evidence type="ECO:0000259" key="2">
    <source>
        <dbReference type="PROSITE" id="PS50056"/>
    </source>
</evidence>
<proteinExistence type="predicted"/>
<reference evidence="3 4" key="1">
    <citation type="submission" date="2014-11" db="EMBL/GenBank/DDBJ databases">
        <title>Genetic blueprint of the zoonotic pathogen Toxocara canis.</title>
        <authorList>
            <person name="Zhu X.-Q."/>
            <person name="Korhonen P.K."/>
            <person name="Cai H."/>
            <person name="Young N.D."/>
            <person name="Nejsum P."/>
            <person name="von Samson-Himmelstjerna G."/>
            <person name="Boag P.R."/>
            <person name="Tan P."/>
            <person name="Li Q."/>
            <person name="Min J."/>
            <person name="Yang Y."/>
            <person name="Wang X."/>
            <person name="Fang X."/>
            <person name="Hall R.S."/>
            <person name="Hofmann A."/>
            <person name="Sternberg P.W."/>
            <person name="Jex A.R."/>
            <person name="Gasser R.B."/>
        </authorList>
    </citation>
    <scope>NUCLEOTIDE SEQUENCE [LARGE SCALE GENOMIC DNA]</scope>
    <source>
        <strain evidence="3">PN_DK_2014</strain>
    </source>
</reference>
<dbReference type="InterPro" id="IPR016130">
    <property type="entry name" value="Tyr_Pase_AS"/>
</dbReference>
<dbReference type="InterPro" id="IPR029021">
    <property type="entry name" value="Prot-tyrosine_phosphatase-like"/>
</dbReference>
<dbReference type="InterPro" id="IPR052782">
    <property type="entry name" value="Oocyte-zygote_transition_reg"/>
</dbReference>
<gene>
    <name evidence="3" type="primary">Ptprs</name>
    <name evidence="3" type="ORF">Tcan_17176</name>
</gene>
<dbReference type="Proteomes" id="UP000031036">
    <property type="component" value="Unassembled WGS sequence"/>
</dbReference>
<dbReference type="PANTHER" id="PTHR46163">
    <property type="entry name" value="TYROSINE-PROTEIN PHOSPHATASE-RELATED"/>
    <property type="match status" value="1"/>
</dbReference>
<comment type="caution">
    <text evidence="3">The sequence shown here is derived from an EMBL/GenBank/DDBJ whole genome shotgun (WGS) entry which is preliminary data.</text>
</comment>
<evidence type="ECO:0000313" key="3">
    <source>
        <dbReference type="EMBL" id="KHN82368.1"/>
    </source>
</evidence>
<dbReference type="PANTHER" id="PTHR46163:SF8">
    <property type="entry name" value="PROTEIN-TYROSINE PHOSPHATASE"/>
    <property type="match status" value="1"/>
</dbReference>
<dbReference type="Pfam" id="PF00102">
    <property type="entry name" value="Y_phosphatase"/>
    <property type="match status" value="2"/>
</dbReference>
<dbReference type="PRINTS" id="PR00700">
    <property type="entry name" value="PRTYPHPHTASE"/>
</dbReference>
<dbReference type="STRING" id="6265.A0A0B2VL88"/>
<evidence type="ECO:0000259" key="1">
    <source>
        <dbReference type="PROSITE" id="PS50055"/>
    </source>
</evidence>
<dbReference type="PROSITE" id="PS50056">
    <property type="entry name" value="TYR_PHOSPHATASE_2"/>
    <property type="match status" value="1"/>
</dbReference>
<dbReference type="Gene3D" id="3.90.190.10">
    <property type="entry name" value="Protein tyrosine phosphatase superfamily"/>
    <property type="match status" value="2"/>
</dbReference>
<organism evidence="3 4">
    <name type="scientific">Toxocara canis</name>
    <name type="common">Canine roundworm</name>
    <dbReference type="NCBI Taxonomy" id="6265"/>
    <lineage>
        <taxon>Eukaryota</taxon>
        <taxon>Metazoa</taxon>
        <taxon>Ecdysozoa</taxon>
        <taxon>Nematoda</taxon>
        <taxon>Chromadorea</taxon>
        <taxon>Rhabditida</taxon>
        <taxon>Spirurina</taxon>
        <taxon>Ascaridomorpha</taxon>
        <taxon>Ascaridoidea</taxon>
        <taxon>Toxocaridae</taxon>
        <taxon>Toxocara</taxon>
    </lineage>
</organism>
<dbReference type="PROSITE" id="PS00383">
    <property type="entry name" value="TYR_PHOSPHATASE_1"/>
    <property type="match status" value="1"/>
</dbReference>
<dbReference type="PROSITE" id="PS50055">
    <property type="entry name" value="TYR_PHOSPHATASE_PTP"/>
    <property type="match status" value="1"/>
</dbReference>
<dbReference type="OMA" id="VAKYEKF"/>
<sequence length="478" mass="54677">MLENGHIGDLVQQCHQGWTVSGFKWMLKKTKKGKAKSKNKSEAQAPPAANVAKCHTNAKAEVEKWVRRALDKGVDGLREEYMGLKRYVPEGMTVNAFQGTYESGKSRYKDVPCQDKYRVILKWPGITDDYIHANYVATPINEKRFICTQGPMPKSVDDFWHMVVQEESDSIVMVTNTIEKGFNKCEQYWPNDQGQSVSFGGVDITNTLVRALAPDETGVRVCVLAVKWKEGGKERSREIRHYQWIDWPDRGVPPCRLTAMGPMPKSVDDFWHMVVQEESDSIVMVTNTIEKGFNKCEQYWPNDQGQSVSFGGVDITNTLVRALAPDETGVRVCVLAVKWKEGGKERSREIRHYQWIDWPDRGVPPCRLTAMVLLSCIRGTKKPIIVHCSAGIGRTGAIVAIEYVLERLQTGLPCESMDQILKELRNQRPYTIQNDQQYLYVHRVMLCYFMDKYKVFSDCAEEQAKYKNFIAEYEKITM</sequence>
<dbReference type="AlphaFoldDB" id="A0A0B2VL88"/>
<dbReference type="SMART" id="SM00194">
    <property type="entry name" value="PTPc"/>
    <property type="match status" value="1"/>
</dbReference>
<name>A0A0B2VL88_TOXCA</name>
<evidence type="ECO:0000313" key="4">
    <source>
        <dbReference type="Proteomes" id="UP000031036"/>
    </source>
</evidence>
<dbReference type="InterPro" id="IPR000387">
    <property type="entry name" value="Tyr_Pase_dom"/>
</dbReference>
<dbReference type="EMBL" id="JPKZ01001379">
    <property type="protein sequence ID" value="KHN82368.1"/>
    <property type="molecule type" value="Genomic_DNA"/>
</dbReference>
<accession>A0A0B2VL88</accession>
<dbReference type="SUPFAM" id="SSF52799">
    <property type="entry name" value="(Phosphotyrosine protein) phosphatases II"/>
    <property type="match status" value="2"/>
</dbReference>
<dbReference type="SMART" id="SM00404">
    <property type="entry name" value="PTPc_motif"/>
    <property type="match status" value="1"/>
</dbReference>
<keyword evidence="4" id="KW-1185">Reference proteome</keyword>
<dbReference type="OrthoDB" id="8815311at2759"/>
<dbReference type="GO" id="GO:0004725">
    <property type="term" value="F:protein tyrosine phosphatase activity"/>
    <property type="evidence" value="ECO:0007669"/>
    <property type="project" value="InterPro"/>
</dbReference>
<dbReference type="InterPro" id="IPR003595">
    <property type="entry name" value="Tyr_Pase_cat"/>
</dbReference>
<keyword evidence="3" id="KW-0675">Receptor</keyword>
<dbReference type="CDD" id="cd00047">
    <property type="entry name" value="PTPc"/>
    <property type="match status" value="1"/>
</dbReference>